<evidence type="ECO:0000256" key="3">
    <source>
        <dbReference type="ARBA" id="ARBA00022741"/>
    </source>
</evidence>
<evidence type="ECO:0000256" key="7">
    <source>
        <dbReference type="RuleBase" id="RU369122"/>
    </source>
</evidence>
<dbReference type="PANTHER" id="PTHR10218:SF217">
    <property type="entry name" value="GUANINE NUCLEOTIDE-BINDING PROTEIN SUBUNIT ALPHA-15"/>
    <property type="match status" value="1"/>
</dbReference>
<name>A0ABQ8SF96_PERAM</name>
<dbReference type="Pfam" id="PF00503">
    <property type="entry name" value="G-alpha"/>
    <property type="match status" value="1"/>
</dbReference>
<evidence type="ECO:0000256" key="6">
    <source>
        <dbReference type="ARBA" id="ARBA00023224"/>
    </source>
</evidence>
<keyword evidence="3 7" id="KW-0547">Nucleotide-binding</keyword>
<reference evidence="8 9" key="1">
    <citation type="journal article" date="2022" name="Allergy">
        <title>Genome assembly and annotation of Periplaneta americana reveal a comprehensive cockroach allergen profile.</title>
        <authorList>
            <person name="Wang L."/>
            <person name="Xiong Q."/>
            <person name="Saelim N."/>
            <person name="Wang L."/>
            <person name="Nong W."/>
            <person name="Wan A.T."/>
            <person name="Shi M."/>
            <person name="Liu X."/>
            <person name="Cao Q."/>
            <person name="Hui J.H.L."/>
            <person name="Sookrung N."/>
            <person name="Leung T.F."/>
            <person name="Tungtrongchitr A."/>
            <person name="Tsui S.K.W."/>
        </authorList>
    </citation>
    <scope>NUCLEOTIDE SEQUENCE [LARGE SCALE GENOMIC DNA]</scope>
    <source>
        <strain evidence="8">PWHHKU_190912</strain>
    </source>
</reference>
<evidence type="ECO:0000256" key="5">
    <source>
        <dbReference type="ARBA" id="ARBA00023134"/>
    </source>
</evidence>
<keyword evidence="5 7" id="KW-0342">GTP-binding</keyword>
<dbReference type="InterPro" id="IPR000654">
    <property type="entry name" value="Gprotein_alpha_Q"/>
</dbReference>
<comment type="similarity">
    <text evidence="1 7">Belongs to the G-alpha family. G(q) subfamily.</text>
</comment>
<comment type="function">
    <text evidence="7">Guanine nucleotide-binding proteins (G proteins) are involved as modulators or transducers in various transmembrane signaling systems.</text>
</comment>
<comment type="caution">
    <text evidence="8">The sequence shown here is derived from an EMBL/GenBank/DDBJ whole genome shotgun (WGS) entry which is preliminary data.</text>
</comment>
<evidence type="ECO:0000313" key="9">
    <source>
        <dbReference type="Proteomes" id="UP001148838"/>
    </source>
</evidence>
<keyword evidence="6 7" id="KW-0807">Transducer</keyword>
<dbReference type="InterPro" id="IPR001019">
    <property type="entry name" value="Gprotein_alpha_su"/>
</dbReference>
<dbReference type="SUPFAM" id="SSF52540">
    <property type="entry name" value="P-loop containing nucleoside triphosphate hydrolases"/>
    <property type="match status" value="1"/>
</dbReference>
<proteinExistence type="inferred from homology"/>
<keyword evidence="9" id="KW-1185">Reference proteome</keyword>
<evidence type="ECO:0000313" key="8">
    <source>
        <dbReference type="EMBL" id="KAJ4432375.1"/>
    </source>
</evidence>
<evidence type="ECO:0000256" key="4">
    <source>
        <dbReference type="ARBA" id="ARBA00022842"/>
    </source>
</evidence>
<dbReference type="InterPro" id="IPR011025">
    <property type="entry name" value="GproteinA_insert"/>
</dbReference>
<accession>A0ABQ8SF96</accession>
<dbReference type="PRINTS" id="PR00318">
    <property type="entry name" value="GPROTEINA"/>
</dbReference>
<dbReference type="EMBL" id="JAJSOF020000029">
    <property type="protein sequence ID" value="KAJ4432375.1"/>
    <property type="molecule type" value="Genomic_DNA"/>
</dbReference>
<organism evidence="8 9">
    <name type="scientific">Periplaneta americana</name>
    <name type="common">American cockroach</name>
    <name type="synonym">Blatta americana</name>
    <dbReference type="NCBI Taxonomy" id="6978"/>
    <lineage>
        <taxon>Eukaryota</taxon>
        <taxon>Metazoa</taxon>
        <taxon>Ecdysozoa</taxon>
        <taxon>Arthropoda</taxon>
        <taxon>Hexapoda</taxon>
        <taxon>Insecta</taxon>
        <taxon>Pterygota</taxon>
        <taxon>Neoptera</taxon>
        <taxon>Polyneoptera</taxon>
        <taxon>Dictyoptera</taxon>
        <taxon>Blattodea</taxon>
        <taxon>Blattoidea</taxon>
        <taxon>Blattidae</taxon>
        <taxon>Blattinae</taxon>
        <taxon>Periplaneta</taxon>
    </lineage>
</organism>
<dbReference type="CDD" id="cd00066">
    <property type="entry name" value="G-alpha"/>
    <property type="match status" value="1"/>
</dbReference>
<dbReference type="SMART" id="SM00275">
    <property type="entry name" value="G_alpha"/>
    <property type="match status" value="1"/>
</dbReference>
<dbReference type="PRINTS" id="PR00442">
    <property type="entry name" value="GPROTEINAQ"/>
</dbReference>
<gene>
    <name evidence="8" type="ORF">ANN_20994</name>
</gene>
<dbReference type="PANTHER" id="PTHR10218">
    <property type="entry name" value="GTP-BINDING PROTEIN ALPHA SUBUNIT"/>
    <property type="match status" value="1"/>
</dbReference>
<dbReference type="Gene3D" id="1.10.400.10">
    <property type="entry name" value="GI Alpha 1, domain 2-like"/>
    <property type="match status" value="1"/>
</dbReference>
<dbReference type="Gene3D" id="3.40.50.300">
    <property type="entry name" value="P-loop containing nucleotide triphosphate hydrolases"/>
    <property type="match status" value="1"/>
</dbReference>
<protein>
    <recommendedName>
        <fullName evidence="7">Guanine nucleotide-binding protein subunit alpha</fullName>
    </recommendedName>
</protein>
<sequence>MAMGMMCWCCLSQEARENKRISDEIDRILLEEEKNLRKEFKLLLLGAGESGKSTFVKQMKIIHGTGFPENERRNFVQVVHHNLCVAMQTVIKAMRRLRIPYTIPSNEEKARLFLEEEFSYFSAPTSEHIQICKTLWEDPGTIECFRRRQEFYITESASYYLPKIDLVTTPGYLPTEQDILYARVPTSGINEYSFHLEKVLFRIVDVGGQRRERQKWIHCFENVTSIIFITAISEYDQYLYEEDNETRLMESMELFQVTIMNQWFQRSSVVLFLNKTDLLKEKISYSDLAVHFPDFKGMYFL</sequence>
<keyword evidence="2 7" id="KW-0479">Metal-binding</keyword>
<evidence type="ECO:0000256" key="1">
    <source>
        <dbReference type="ARBA" id="ARBA00007976"/>
    </source>
</evidence>
<evidence type="ECO:0000256" key="2">
    <source>
        <dbReference type="ARBA" id="ARBA00022723"/>
    </source>
</evidence>
<dbReference type="Proteomes" id="UP001148838">
    <property type="component" value="Unassembled WGS sequence"/>
</dbReference>
<comment type="subunit">
    <text evidence="7">G proteins are composed of 3 units; alpha, beta and gamma. The alpha chain contains the guanine nucleotide binding site.</text>
</comment>
<dbReference type="InterPro" id="IPR027417">
    <property type="entry name" value="P-loop_NTPase"/>
</dbReference>
<keyword evidence="4 7" id="KW-0460">Magnesium</keyword>
<dbReference type="PROSITE" id="PS51882">
    <property type="entry name" value="G_ALPHA"/>
    <property type="match status" value="1"/>
</dbReference>
<dbReference type="SUPFAM" id="SSF47895">
    <property type="entry name" value="Transducin (alpha subunit), insertion domain"/>
    <property type="match status" value="1"/>
</dbReference>